<evidence type="ECO:0000313" key="5">
    <source>
        <dbReference type="EMBL" id="KKW37020.1"/>
    </source>
</evidence>
<feature type="domain" description="Post-SET" evidence="4">
    <location>
        <begin position="111"/>
        <end position="127"/>
    </location>
</feature>
<proteinExistence type="predicted"/>
<evidence type="ECO:0000259" key="3">
    <source>
        <dbReference type="PROSITE" id="PS50280"/>
    </source>
</evidence>
<dbReference type="EMBL" id="LCRN01000004">
    <property type="protein sequence ID" value="KKW37020.1"/>
    <property type="molecule type" value="Genomic_DNA"/>
</dbReference>
<dbReference type="PROSITE" id="PS50868">
    <property type="entry name" value="POST_SET"/>
    <property type="match status" value="2"/>
</dbReference>
<evidence type="ECO:0000259" key="4">
    <source>
        <dbReference type="PROSITE" id="PS50868"/>
    </source>
</evidence>
<dbReference type="InterPro" id="IPR003616">
    <property type="entry name" value="Post-SET_dom"/>
</dbReference>
<dbReference type="InterPro" id="IPR053201">
    <property type="entry name" value="Flavunoidine_N-MTase"/>
</dbReference>
<dbReference type="SMART" id="SM00317">
    <property type="entry name" value="SET"/>
    <property type="match status" value="1"/>
</dbReference>
<feature type="domain" description="Post-SET" evidence="4">
    <location>
        <begin position="263"/>
        <end position="279"/>
    </location>
</feature>
<reference evidence="5 6" key="1">
    <citation type="journal article" date="2015" name="Nature">
        <title>rRNA introns, odd ribosomes, and small enigmatic genomes across a large radiation of phyla.</title>
        <authorList>
            <person name="Brown C.T."/>
            <person name="Hug L.A."/>
            <person name="Thomas B.C."/>
            <person name="Sharon I."/>
            <person name="Castelle C.J."/>
            <person name="Singh A."/>
            <person name="Wilkins M.J."/>
            <person name="Williams K.H."/>
            <person name="Banfield J.F."/>
        </authorList>
    </citation>
    <scope>NUCLEOTIDE SEQUENCE [LARGE SCALE GENOMIC DNA]</scope>
</reference>
<keyword evidence="2" id="KW-0949">S-adenosyl-L-methionine</keyword>
<dbReference type="Proteomes" id="UP000033865">
    <property type="component" value="Unassembled WGS sequence"/>
</dbReference>
<dbReference type="InterPro" id="IPR001214">
    <property type="entry name" value="SET_dom"/>
</dbReference>
<dbReference type="Gene3D" id="2.170.270.10">
    <property type="entry name" value="SET domain"/>
    <property type="match status" value="2"/>
</dbReference>
<dbReference type="AlphaFoldDB" id="A0A0G1Y1J0"/>
<dbReference type="PANTHER" id="PTHR12350">
    <property type="entry name" value="HISTONE-LYSINE N-METHYLTRANSFERASE-RELATED"/>
    <property type="match status" value="1"/>
</dbReference>
<accession>A0A0G1Y1J0</accession>
<evidence type="ECO:0000256" key="2">
    <source>
        <dbReference type="ARBA" id="ARBA00022691"/>
    </source>
</evidence>
<gene>
    <name evidence="5" type="ORF">UY82_C0004G0015</name>
</gene>
<dbReference type="InterPro" id="IPR046341">
    <property type="entry name" value="SET_dom_sf"/>
</dbReference>
<evidence type="ECO:0000256" key="1">
    <source>
        <dbReference type="ARBA" id="ARBA00022679"/>
    </source>
</evidence>
<evidence type="ECO:0000313" key="6">
    <source>
        <dbReference type="Proteomes" id="UP000033865"/>
    </source>
</evidence>
<organism evidence="5 6">
    <name type="scientific">Candidatus Uhrbacteria bacterium GW2011_GWC2_53_7</name>
    <dbReference type="NCBI Taxonomy" id="1618986"/>
    <lineage>
        <taxon>Bacteria</taxon>
        <taxon>Candidatus Uhriibacteriota</taxon>
    </lineage>
</organism>
<keyword evidence="1" id="KW-0808">Transferase</keyword>
<dbReference type="GO" id="GO:0016740">
    <property type="term" value="F:transferase activity"/>
    <property type="evidence" value="ECO:0007669"/>
    <property type="project" value="UniProtKB-KW"/>
</dbReference>
<dbReference type="PROSITE" id="PS50280">
    <property type="entry name" value="SET"/>
    <property type="match status" value="1"/>
</dbReference>
<dbReference type="Pfam" id="PF00856">
    <property type="entry name" value="SET"/>
    <property type="match status" value="2"/>
</dbReference>
<sequence length="315" mass="36686">MQAFRIQRSNIHGNGLFAVHQIARGETIFTVTGPIIRYPFEPDYRNGGNWLQIRKNIWRMPLRNNPWHFINHSCRPNAGISGTSTVVAARKIKAGEEISLDYSTVEAGRAWRMPCRCGAPICRETIRGIQFLPRQIFLEREPWIPKHLRPLYFAEKTYPITVDGLKKLMAKHPIKDGEALFTVEGPEIHYTFPPNYHIGYQWLAVGKNRWIISLKNNPWGSIRHSCEPNTIVDRRRKVVALRAIAPDEEVTVDDTTTEADPNWKHICHCGATTCRGTVRSIQFLDDRRYRRYERYLSAFFKRAYLLRRKSNLRSE</sequence>
<dbReference type="SUPFAM" id="SSF82199">
    <property type="entry name" value="SET domain"/>
    <property type="match status" value="2"/>
</dbReference>
<name>A0A0G1Y1J0_9BACT</name>
<comment type="caution">
    <text evidence="5">The sequence shown here is derived from an EMBL/GenBank/DDBJ whole genome shotgun (WGS) entry which is preliminary data.</text>
</comment>
<protein>
    <submittedName>
        <fullName evidence="5">Nuclear protein SET</fullName>
    </submittedName>
</protein>
<feature type="domain" description="SET" evidence="3">
    <location>
        <begin position="2"/>
        <end position="103"/>
    </location>
</feature>
<dbReference type="SMART" id="SM00508">
    <property type="entry name" value="PostSET"/>
    <property type="match status" value="2"/>
</dbReference>
<dbReference type="PANTHER" id="PTHR12350:SF5">
    <property type="entry name" value="SET DOMAIN-CONTAINING PROTEIN"/>
    <property type="match status" value="1"/>
</dbReference>